<keyword evidence="1" id="KW-0229">DNA integration</keyword>
<dbReference type="Pfam" id="PF02899">
    <property type="entry name" value="Phage_int_SAM_1"/>
    <property type="match status" value="1"/>
</dbReference>
<evidence type="ECO:0000313" key="8">
    <source>
        <dbReference type="Proteomes" id="UP000265916"/>
    </source>
</evidence>
<evidence type="ECO:0008006" key="9">
    <source>
        <dbReference type="Google" id="ProtNLM"/>
    </source>
</evidence>
<dbReference type="AlphaFoldDB" id="A0A3A1YSS7"/>
<dbReference type="InterPro" id="IPR002104">
    <property type="entry name" value="Integrase_catalytic"/>
</dbReference>
<accession>A0A3A1YSS7</accession>
<feature type="domain" description="Tyr recombinase" evidence="5">
    <location>
        <begin position="108"/>
        <end position="291"/>
    </location>
</feature>
<dbReference type="PROSITE" id="PS51898">
    <property type="entry name" value="TYR_RECOMBINASE"/>
    <property type="match status" value="1"/>
</dbReference>
<evidence type="ECO:0000256" key="4">
    <source>
        <dbReference type="PROSITE-ProRule" id="PRU01248"/>
    </source>
</evidence>
<name>A0A3A1YSS7_9GAMM</name>
<sequence length="319" mass="37270">MANNAKLINEFIQHVSLVEQKSENTVISYYYDLGKFYKWCLEQNLEFTSLTTEHLRAYFATYMQENITVNSLRHWLVTLRLFFRFLFTQGYITKDPTLKMSLPKAIKPQMIYLTEEQVEKLLAQPRLDKEKGLRDRAMLELLYAAGLRISECINLTFKQFDQQAMTLRITGKGNKTRIVPLSYSALYFLHEYLVRYRHNAKVQSDYIFPNPQGLPMSRSNFWQRIYKYASQCFTFDLSGFGPHSLRHSFATHLLNNGADIRSVQTLLGHANLQATQIYTHVANAQLKALHADFSQNLPDYEQLMQKVQQQLQALEPKSK</sequence>
<reference evidence="7 8" key="1">
    <citation type="submission" date="2017-08" db="EMBL/GenBank/DDBJ databases">
        <title>Reclassification of Bisgaard taxon 37 and 44.</title>
        <authorList>
            <person name="Christensen H."/>
        </authorList>
    </citation>
    <scope>NUCLEOTIDE SEQUENCE [LARGE SCALE GENOMIC DNA]</scope>
    <source>
        <strain evidence="7 8">111</strain>
    </source>
</reference>
<dbReference type="InterPro" id="IPR010998">
    <property type="entry name" value="Integrase_recombinase_N"/>
</dbReference>
<dbReference type="PANTHER" id="PTHR30349">
    <property type="entry name" value="PHAGE INTEGRASE-RELATED"/>
    <property type="match status" value="1"/>
</dbReference>
<gene>
    <name evidence="7" type="ORF">CKF58_02835</name>
</gene>
<dbReference type="InterPro" id="IPR050090">
    <property type="entry name" value="Tyrosine_recombinase_XerCD"/>
</dbReference>
<feature type="domain" description="Core-binding (CB)" evidence="6">
    <location>
        <begin position="2"/>
        <end position="87"/>
    </location>
</feature>
<keyword evidence="3" id="KW-0233">DNA recombination</keyword>
<dbReference type="InterPro" id="IPR044068">
    <property type="entry name" value="CB"/>
</dbReference>
<dbReference type="Pfam" id="PF00589">
    <property type="entry name" value="Phage_integrase"/>
    <property type="match status" value="1"/>
</dbReference>
<dbReference type="GO" id="GO:0006310">
    <property type="term" value="P:DNA recombination"/>
    <property type="evidence" value="ECO:0007669"/>
    <property type="project" value="UniProtKB-KW"/>
</dbReference>
<keyword evidence="8" id="KW-1185">Reference proteome</keyword>
<dbReference type="InterPro" id="IPR004107">
    <property type="entry name" value="Integrase_SAM-like_N"/>
</dbReference>
<evidence type="ECO:0000259" key="5">
    <source>
        <dbReference type="PROSITE" id="PS51898"/>
    </source>
</evidence>
<evidence type="ECO:0000256" key="1">
    <source>
        <dbReference type="ARBA" id="ARBA00022908"/>
    </source>
</evidence>
<dbReference type="OrthoDB" id="9801717at2"/>
<protein>
    <recommendedName>
        <fullName evidence="9">Integrase/recombinase XerD</fullName>
    </recommendedName>
</protein>
<dbReference type="RefSeq" id="WP_119530732.1">
    <property type="nucleotide sequence ID" value="NZ_JBHSSP010000001.1"/>
</dbReference>
<dbReference type="PANTHER" id="PTHR30349:SF90">
    <property type="entry name" value="TYROSINE RECOMBINASE XERD"/>
    <property type="match status" value="1"/>
</dbReference>
<dbReference type="NCBIfam" id="NF001399">
    <property type="entry name" value="PRK00283.1"/>
    <property type="match status" value="1"/>
</dbReference>
<keyword evidence="2 4" id="KW-0238">DNA-binding</keyword>
<evidence type="ECO:0000313" key="7">
    <source>
        <dbReference type="EMBL" id="RIY39087.1"/>
    </source>
</evidence>
<evidence type="ECO:0000259" key="6">
    <source>
        <dbReference type="PROSITE" id="PS51900"/>
    </source>
</evidence>
<dbReference type="Gene3D" id="1.10.443.10">
    <property type="entry name" value="Intergrase catalytic core"/>
    <property type="match status" value="1"/>
</dbReference>
<organism evidence="7 8">
    <name type="scientific">Psittacicella hinzii</name>
    <dbReference type="NCBI Taxonomy" id="2028575"/>
    <lineage>
        <taxon>Bacteria</taxon>
        <taxon>Pseudomonadati</taxon>
        <taxon>Pseudomonadota</taxon>
        <taxon>Gammaproteobacteria</taxon>
        <taxon>Pasteurellales</taxon>
        <taxon>Psittacicellaceae</taxon>
        <taxon>Psittacicella</taxon>
    </lineage>
</organism>
<dbReference type="Proteomes" id="UP000265916">
    <property type="component" value="Unassembled WGS sequence"/>
</dbReference>
<dbReference type="SUPFAM" id="SSF56349">
    <property type="entry name" value="DNA breaking-rejoining enzymes"/>
    <property type="match status" value="1"/>
</dbReference>
<dbReference type="InterPro" id="IPR011010">
    <property type="entry name" value="DNA_brk_join_enz"/>
</dbReference>
<dbReference type="CDD" id="cd00798">
    <property type="entry name" value="INT_XerDC_C"/>
    <property type="match status" value="1"/>
</dbReference>
<dbReference type="Gene3D" id="1.10.150.130">
    <property type="match status" value="1"/>
</dbReference>
<comment type="caution">
    <text evidence="7">The sequence shown here is derived from an EMBL/GenBank/DDBJ whole genome shotgun (WGS) entry which is preliminary data.</text>
</comment>
<proteinExistence type="predicted"/>
<evidence type="ECO:0000256" key="3">
    <source>
        <dbReference type="ARBA" id="ARBA00023172"/>
    </source>
</evidence>
<dbReference type="GO" id="GO:0015074">
    <property type="term" value="P:DNA integration"/>
    <property type="evidence" value="ECO:0007669"/>
    <property type="project" value="UniProtKB-KW"/>
</dbReference>
<evidence type="ECO:0000256" key="2">
    <source>
        <dbReference type="ARBA" id="ARBA00023125"/>
    </source>
</evidence>
<dbReference type="EMBL" id="NRJG01000042">
    <property type="protein sequence ID" value="RIY39087.1"/>
    <property type="molecule type" value="Genomic_DNA"/>
</dbReference>
<dbReference type="GO" id="GO:0003677">
    <property type="term" value="F:DNA binding"/>
    <property type="evidence" value="ECO:0007669"/>
    <property type="project" value="UniProtKB-UniRule"/>
</dbReference>
<dbReference type="PROSITE" id="PS51900">
    <property type="entry name" value="CB"/>
    <property type="match status" value="1"/>
</dbReference>
<dbReference type="InterPro" id="IPR013762">
    <property type="entry name" value="Integrase-like_cat_sf"/>
</dbReference>